<evidence type="ECO:0000313" key="3">
    <source>
        <dbReference type="Proteomes" id="UP001283361"/>
    </source>
</evidence>
<reference evidence="2" key="1">
    <citation type="journal article" date="2023" name="G3 (Bethesda)">
        <title>A reference genome for the long-term kleptoplast-retaining sea slug Elysia crispata morphotype clarki.</title>
        <authorList>
            <person name="Eastman K.E."/>
            <person name="Pendleton A.L."/>
            <person name="Shaikh M.A."/>
            <person name="Suttiyut T."/>
            <person name="Ogas R."/>
            <person name="Tomko P."/>
            <person name="Gavelis G."/>
            <person name="Widhalm J.R."/>
            <person name="Wisecaver J.H."/>
        </authorList>
    </citation>
    <scope>NUCLEOTIDE SEQUENCE</scope>
    <source>
        <strain evidence="2">ECLA1</strain>
    </source>
</reference>
<feature type="region of interest" description="Disordered" evidence="1">
    <location>
        <begin position="619"/>
        <end position="712"/>
    </location>
</feature>
<protein>
    <submittedName>
        <fullName evidence="2">Uncharacterized protein</fullName>
    </submittedName>
</protein>
<sequence>MIILQGQGRYPTKTDFFYVFTSSNSFILPESRQAKMAPSGGASINSDLVKVAFARLLRLPFMFLLIIGFSLTYAQTNVNVDVDKVLSAIQMLIKHYQNEYKNLNLDGFFGLRVLEGQLELLISEHSLGRYNHLTNDAFRQINTLKHELQNLTAVGLEAVKDDDAQYFKAFNPIVSQPWKVTKPHRKLDPSLRWEIPQYKAKLNVMKKNFTEEASDHCMTEILSSDSHNCVVSETCLKLMTSRGFTGYPITHQVLWSMLVESRPKCLIAVEQLMQRLGLKSIDHLQLELCTNNFYEMVAVVEVLMHGTVHKSQQDLFLEQQFVCPSIGFYEFLKKDYLGQILSWQFPSGCFGEADDGSKEDEKGFIDFTSLLEEYNGDKLKFAPKMTVNNSDIQRNFDGKMTLQNASKIKKKETKNASKAGNRKQINNELLQLQSDSYKHSFHIREDTNLQANGLNKKTYPLLSKLNHTATASHFQKPSKIIDQPEEKNKLLYVPDGKDAKLFPDYAEREHSPKIGRHLLVEKEMSGGCLSHKTGVAAGALVMYLRYFINPGSIKWEGQHDLLLTDTRNLLQVNIDSRIEQDGEEQEAEEEEEEEEEEEKDSVDAQGGYEDSVAAEKILSSRNNVQGGDNEINDAQKVSTENANYEEEYEDNDIDEMEEMSDDNPSVGEDKKEIVKFDSAGHPVAPEGRLLVDDEENELGESAERHANKPDFNQYYPLDDYLHKDVDKFVQLQERQKQRLQTDEIKSKEASEQEEERHFYDDDIEAEREDTIRQEPPIIIITPRPPNKSNIQGTAAVQSIYLEAKDPPFPDQPNYTVLLLVKPKERKLREMLETPFEGV</sequence>
<organism evidence="2 3">
    <name type="scientific">Elysia crispata</name>
    <name type="common">lettuce slug</name>
    <dbReference type="NCBI Taxonomy" id="231223"/>
    <lineage>
        <taxon>Eukaryota</taxon>
        <taxon>Metazoa</taxon>
        <taxon>Spiralia</taxon>
        <taxon>Lophotrochozoa</taxon>
        <taxon>Mollusca</taxon>
        <taxon>Gastropoda</taxon>
        <taxon>Heterobranchia</taxon>
        <taxon>Euthyneura</taxon>
        <taxon>Panpulmonata</taxon>
        <taxon>Sacoglossa</taxon>
        <taxon>Placobranchoidea</taxon>
        <taxon>Plakobranchidae</taxon>
        <taxon>Elysia</taxon>
    </lineage>
</organism>
<dbReference type="EMBL" id="JAWDGP010001522">
    <property type="protein sequence ID" value="KAK3790656.1"/>
    <property type="molecule type" value="Genomic_DNA"/>
</dbReference>
<feature type="compositionally biased region" description="Acidic residues" evidence="1">
    <location>
        <begin position="643"/>
        <end position="661"/>
    </location>
</feature>
<evidence type="ECO:0000313" key="2">
    <source>
        <dbReference type="EMBL" id="KAK3790656.1"/>
    </source>
</evidence>
<dbReference type="GO" id="GO:0016020">
    <property type="term" value="C:membrane"/>
    <property type="evidence" value="ECO:0007669"/>
    <property type="project" value="TreeGrafter"/>
</dbReference>
<dbReference type="InterPro" id="IPR031751">
    <property type="entry name" value="DUF4735"/>
</dbReference>
<name>A0AAE1AP18_9GAST</name>
<keyword evidence="3" id="KW-1185">Reference proteome</keyword>
<dbReference type="Proteomes" id="UP001283361">
    <property type="component" value="Unassembled WGS sequence"/>
</dbReference>
<gene>
    <name evidence="2" type="ORF">RRG08_048781</name>
</gene>
<dbReference type="PANTHER" id="PTHR33539:SF1">
    <property type="entry name" value="UPF0764 PROTEIN C16ORF89"/>
    <property type="match status" value="1"/>
</dbReference>
<evidence type="ECO:0000256" key="1">
    <source>
        <dbReference type="SAM" id="MobiDB-lite"/>
    </source>
</evidence>
<dbReference type="AlphaFoldDB" id="A0AAE1AP18"/>
<feature type="compositionally biased region" description="Basic and acidic residues" evidence="1">
    <location>
        <begin position="735"/>
        <end position="760"/>
    </location>
</feature>
<feature type="region of interest" description="Disordered" evidence="1">
    <location>
        <begin position="578"/>
        <end position="607"/>
    </location>
</feature>
<feature type="region of interest" description="Disordered" evidence="1">
    <location>
        <begin position="735"/>
        <end position="790"/>
    </location>
</feature>
<dbReference type="GO" id="GO:0005829">
    <property type="term" value="C:cytosol"/>
    <property type="evidence" value="ECO:0007669"/>
    <property type="project" value="TreeGrafter"/>
</dbReference>
<accession>A0AAE1AP18</accession>
<proteinExistence type="predicted"/>
<dbReference type="Pfam" id="PF15882">
    <property type="entry name" value="DUF4735"/>
    <property type="match status" value="1"/>
</dbReference>
<dbReference type="PANTHER" id="PTHR33539">
    <property type="entry name" value="UPF0764 PROTEIN C16ORF89"/>
    <property type="match status" value="1"/>
</dbReference>
<feature type="compositionally biased region" description="Acidic residues" evidence="1">
    <location>
        <begin position="581"/>
        <end position="600"/>
    </location>
</feature>
<comment type="caution">
    <text evidence="2">The sequence shown here is derived from an EMBL/GenBank/DDBJ whole genome shotgun (WGS) entry which is preliminary data.</text>
</comment>